<feature type="region of interest" description="Disordered" evidence="1">
    <location>
        <begin position="1"/>
        <end position="34"/>
    </location>
</feature>
<proteinExistence type="predicted"/>
<sequence length="186" mass="20678">MTEQPERWTQATTYPDMWADPADDPRDREGVSPDGELATLQGFLADYRMTLRMKCEGLDAEQLARRSVPPSTMSLLGLVRHLVEVERDWHNWIGDGDPLPKLYGARDADFDGVVAEQAAVDAAFADLAREQAATDAALAKHPDLGERLGKDGIAVRELMVHRIEEYARHCGHADLLRECVDGRVGQ</sequence>
<dbReference type="Pfam" id="PF04978">
    <property type="entry name" value="MST"/>
    <property type="match status" value="1"/>
</dbReference>
<name>A0ABZ1RU08_9ACTN</name>
<reference evidence="2" key="1">
    <citation type="submission" date="2022-10" db="EMBL/GenBank/DDBJ databases">
        <title>The complete genomes of actinobacterial strains from the NBC collection.</title>
        <authorList>
            <person name="Joergensen T.S."/>
            <person name="Alvarez Arevalo M."/>
            <person name="Sterndorff E.B."/>
            <person name="Faurdal D."/>
            <person name="Vuksanovic O."/>
            <person name="Mourched A.-S."/>
            <person name="Charusanti P."/>
            <person name="Shaw S."/>
            <person name="Blin K."/>
            <person name="Weber T."/>
        </authorList>
    </citation>
    <scope>NUCLEOTIDE SEQUENCE</scope>
    <source>
        <strain evidence="2">NBC_00283</strain>
    </source>
</reference>
<evidence type="ECO:0000256" key="1">
    <source>
        <dbReference type="SAM" id="MobiDB-lite"/>
    </source>
</evidence>
<dbReference type="InterPro" id="IPR034660">
    <property type="entry name" value="DinB/YfiT-like"/>
</dbReference>
<accession>A0ABZ1RU08</accession>
<organism evidence="2 3">
    <name type="scientific">Streptomyces goshikiensis</name>
    <dbReference type="NCBI Taxonomy" id="1942"/>
    <lineage>
        <taxon>Bacteria</taxon>
        <taxon>Bacillati</taxon>
        <taxon>Actinomycetota</taxon>
        <taxon>Actinomycetes</taxon>
        <taxon>Kitasatosporales</taxon>
        <taxon>Streptomycetaceae</taxon>
        <taxon>Streptomyces</taxon>
    </lineage>
</organism>
<evidence type="ECO:0000313" key="3">
    <source>
        <dbReference type="Proteomes" id="UP001432075"/>
    </source>
</evidence>
<gene>
    <name evidence="2" type="ORF">OHU17_33020</name>
</gene>
<dbReference type="RefSeq" id="WP_322869694.1">
    <property type="nucleotide sequence ID" value="NZ_CP108057.1"/>
</dbReference>
<dbReference type="SUPFAM" id="SSF109854">
    <property type="entry name" value="DinB/YfiT-like putative metalloenzymes"/>
    <property type="match status" value="1"/>
</dbReference>
<protein>
    <submittedName>
        <fullName evidence="2">DinB family protein</fullName>
    </submittedName>
</protein>
<dbReference type="Gene3D" id="1.20.120.450">
    <property type="entry name" value="dinb family like domain"/>
    <property type="match status" value="1"/>
</dbReference>
<dbReference type="EMBL" id="CP108057">
    <property type="protein sequence ID" value="WUO50275.1"/>
    <property type="molecule type" value="Genomic_DNA"/>
</dbReference>
<dbReference type="InterPro" id="IPR007061">
    <property type="entry name" value="MST-like"/>
</dbReference>
<evidence type="ECO:0000313" key="2">
    <source>
        <dbReference type="EMBL" id="WUO50275.1"/>
    </source>
</evidence>
<dbReference type="Proteomes" id="UP001432075">
    <property type="component" value="Chromosome"/>
</dbReference>
<keyword evidence="3" id="KW-1185">Reference proteome</keyword>